<dbReference type="EMBL" id="CAJZAG010000002">
    <property type="protein sequence ID" value="CAG9167551.1"/>
    <property type="molecule type" value="Genomic_DNA"/>
</dbReference>
<protein>
    <recommendedName>
        <fullName evidence="1">Surface antigen domain-containing protein</fullName>
    </recommendedName>
</protein>
<organism evidence="2 3">
    <name type="scientific">Cupriavidus pampae</name>
    <dbReference type="NCBI Taxonomy" id="659251"/>
    <lineage>
        <taxon>Bacteria</taxon>
        <taxon>Pseudomonadati</taxon>
        <taxon>Pseudomonadota</taxon>
        <taxon>Betaproteobacteria</taxon>
        <taxon>Burkholderiales</taxon>
        <taxon>Burkholderiaceae</taxon>
        <taxon>Cupriavidus</taxon>
    </lineage>
</organism>
<comment type="caution">
    <text evidence="2">The sequence shown here is derived from an EMBL/GenBank/DDBJ whole genome shotgun (WGS) entry which is preliminary data.</text>
</comment>
<evidence type="ECO:0000259" key="1">
    <source>
        <dbReference type="Pfam" id="PF16998"/>
    </source>
</evidence>
<reference evidence="2 3" key="1">
    <citation type="submission" date="2021-08" db="EMBL/GenBank/DDBJ databases">
        <authorList>
            <person name="Peeters C."/>
        </authorList>
    </citation>
    <scope>NUCLEOTIDE SEQUENCE [LARGE SCALE GENOMIC DNA]</scope>
    <source>
        <strain evidence="2 3">LMG 32289</strain>
    </source>
</reference>
<keyword evidence="3" id="KW-1185">Reference proteome</keyword>
<dbReference type="Pfam" id="PF16998">
    <property type="entry name" value="17kDa_Anti_2"/>
    <property type="match status" value="1"/>
</dbReference>
<dbReference type="InterPro" id="IPR032635">
    <property type="entry name" value="Anti_2"/>
</dbReference>
<sequence>MQTRQSIRSAKFRSTLLAGLLPTLMLGVSAPALAYFDNYLSGSIIGTLNQKEAAALQQVVRKALVDTADDTAVEWHYPATGRRQAIDGTITPVQSKTDKGQSCRRLKSDLKRGSASEAWSGWFCKQSNGQWKARQVSN</sequence>
<evidence type="ECO:0000313" key="2">
    <source>
        <dbReference type="EMBL" id="CAG9167551.1"/>
    </source>
</evidence>
<accession>A0ABM8WK25</accession>
<gene>
    <name evidence="2" type="ORF">LMG32289_01419</name>
</gene>
<dbReference type="Proteomes" id="UP000706525">
    <property type="component" value="Unassembled WGS sequence"/>
</dbReference>
<evidence type="ECO:0000313" key="3">
    <source>
        <dbReference type="Proteomes" id="UP000706525"/>
    </source>
</evidence>
<name>A0ABM8WK25_9BURK</name>
<proteinExistence type="predicted"/>
<feature type="domain" description="Surface antigen" evidence="1">
    <location>
        <begin position="51"/>
        <end position="134"/>
    </location>
</feature>